<evidence type="ECO:0000313" key="1">
    <source>
        <dbReference type="EMBL" id="EFA06271.1"/>
    </source>
</evidence>
<keyword evidence="2" id="KW-1185">Reference proteome</keyword>
<gene>
    <name evidence="1" type="primary">GLEAN_09135</name>
    <name evidence="1" type="ORF">TcasGA2_TC009135</name>
</gene>
<name>D6WU32_TRICA</name>
<dbReference type="EMBL" id="KQ971352">
    <property type="protein sequence ID" value="EFA06271.1"/>
    <property type="molecule type" value="Genomic_DNA"/>
</dbReference>
<protein>
    <submittedName>
        <fullName evidence="1">Uncharacterized protein</fullName>
    </submittedName>
</protein>
<reference evidence="1 2" key="1">
    <citation type="journal article" date="2008" name="Nature">
        <title>The genome of the model beetle and pest Tribolium castaneum.</title>
        <authorList>
            <consortium name="Tribolium Genome Sequencing Consortium"/>
            <person name="Richards S."/>
            <person name="Gibbs R.A."/>
            <person name="Weinstock G.M."/>
            <person name="Brown S.J."/>
            <person name="Denell R."/>
            <person name="Beeman R.W."/>
            <person name="Gibbs R."/>
            <person name="Beeman R.W."/>
            <person name="Brown S.J."/>
            <person name="Bucher G."/>
            <person name="Friedrich M."/>
            <person name="Grimmelikhuijzen C.J."/>
            <person name="Klingler M."/>
            <person name="Lorenzen M."/>
            <person name="Richards S."/>
            <person name="Roth S."/>
            <person name="Schroder R."/>
            <person name="Tautz D."/>
            <person name="Zdobnov E.M."/>
            <person name="Muzny D."/>
            <person name="Gibbs R.A."/>
            <person name="Weinstock G.M."/>
            <person name="Attaway T."/>
            <person name="Bell S."/>
            <person name="Buhay C.J."/>
            <person name="Chandrabose M.N."/>
            <person name="Chavez D."/>
            <person name="Clerk-Blankenburg K.P."/>
            <person name="Cree A."/>
            <person name="Dao M."/>
            <person name="Davis C."/>
            <person name="Chacko J."/>
            <person name="Dinh H."/>
            <person name="Dugan-Rocha S."/>
            <person name="Fowler G."/>
            <person name="Garner T.T."/>
            <person name="Garnes J."/>
            <person name="Gnirke A."/>
            <person name="Hawes A."/>
            <person name="Hernandez J."/>
            <person name="Hines S."/>
            <person name="Holder M."/>
            <person name="Hume J."/>
            <person name="Jhangiani S.N."/>
            <person name="Joshi V."/>
            <person name="Khan Z.M."/>
            <person name="Jackson L."/>
            <person name="Kovar C."/>
            <person name="Kowis A."/>
            <person name="Lee S."/>
            <person name="Lewis L.R."/>
            <person name="Margolis J."/>
            <person name="Morgan M."/>
            <person name="Nazareth L.V."/>
            <person name="Nguyen N."/>
            <person name="Okwuonu G."/>
            <person name="Parker D."/>
            <person name="Richards S."/>
            <person name="Ruiz S.J."/>
            <person name="Santibanez J."/>
            <person name="Savard J."/>
            <person name="Scherer S.E."/>
            <person name="Schneider B."/>
            <person name="Sodergren E."/>
            <person name="Tautz D."/>
            <person name="Vattahil S."/>
            <person name="Villasana D."/>
            <person name="White C.S."/>
            <person name="Wright R."/>
            <person name="Park Y."/>
            <person name="Beeman R.W."/>
            <person name="Lord J."/>
            <person name="Oppert B."/>
            <person name="Lorenzen M."/>
            <person name="Brown S."/>
            <person name="Wang L."/>
            <person name="Savard J."/>
            <person name="Tautz D."/>
            <person name="Richards S."/>
            <person name="Weinstock G."/>
            <person name="Gibbs R.A."/>
            <person name="Liu Y."/>
            <person name="Worley K."/>
            <person name="Weinstock G."/>
            <person name="Elsik C.G."/>
            <person name="Reese J.T."/>
            <person name="Elhaik E."/>
            <person name="Landan G."/>
            <person name="Graur D."/>
            <person name="Arensburger P."/>
            <person name="Atkinson P."/>
            <person name="Beeman R.W."/>
            <person name="Beidler J."/>
            <person name="Brown S.J."/>
            <person name="Demuth J.P."/>
            <person name="Drury D.W."/>
            <person name="Du Y.Z."/>
            <person name="Fujiwara H."/>
            <person name="Lorenzen M."/>
            <person name="Maselli V."/>
            <person name="Osanai M."/>
            <person name="Park Y."/>
            <person name="Robertson H.M."/>
            <person name="Tu Z."/>
            <person name="Wang J.J."/>
            <person name="Wang S."/>
            <person name="Richards S."/>
            <person name="Song H."/>
            <person name="Zhang L."/>
            <person name="Sodergren E."/>
            <person name="Werner D."/>
            <person name="Stanke M."/>
            <person name="Morgenstern B."/>
            <person name="Solovyev V."/>
            <person name="Kosarev P."/>
            <person name="Brown G."/>
            <person name="Chen H.C."/>
            <person name="Ermolaeva O."/>
            <person name="Hlavina W."/>
            <person name="Kapustin Y."/>
            <person name="Kiryutin B."/>
            <person name="Kitts P."/>
            <person name="Maglott D."/>
            <person name="Pruitt K."/>
            <person name="Sapojnikov V."/>
            <person name="Souvorov A."/>
            <person name="Mackey A.J."/>
            <person name="Waterhouse R.M."/>
            <person name="Wyder S."/>
            <person name="Zdobnov E.M."/>
            <person name="Zdobnov E.M."/>
            <person name="Wyder S."/>
            <person name="Kriventseva E.V."/>
            <person name="Kadowaki T."/>
            <person name="Bork P."/>
            <person name="Aranda M."/>
            <person name="Bao R."/>
            <person name="Beermann A."/>
            <person name="Berns N."/>
            <person name="Bolognesi R."/>
            <person name="Bonneton F."/>
            <person name="Bopp D."/>
            <person name="Brown S.J."/>
            <person name="Bucher G."/>
            <person name="Butts T."/>
            <person name="Chaumot A."/>
            <person name="Denell R.E."/>
            <person name="Ferrier D.E."/>
            <person name="Friedrich M."/>
            <person name="Gordon C.M."/>
            <person name="Jindra M."/>
            <person name="Klingler M."/>
            <person name="Lan Q."/>
            <person name="Lattorff H.M."/>
            <person name="Laudet V."/>
            <person name="von Levetsow C."/>
            <person name="Liu Z."/>
            <person name="Lutz R."/>
            <person name="Lynch J.A."/>
            <person name="da Fonseca R.N."/>
            <person name="Posnien N."/>
            <person name="Reuter R."/>
            <person name="Roth S."/>
            <person name="Savard J."/>
            <person name="Schinko J.B."/>
            <person name="Schmitt C."/>
            <person name="Schoppmeier M."/>
            <person name="Schroder R."/>
            <person name="Shippy T.D."/>
            <person name="Simonnet F."/>
            <person name="Marques-Souza H."/>
            <person name="Tautz D."/>
            <person name="Tomoyasu Y."/>
            <person name="Trauner J."/>
            <person name="Van der Zee M."/>
            <person name="Vervoort M."/>
            <person name="Wittkopp N."/>
            <person name="Wimmer E.A."/>
            <person name="Yang X."/>
            <person name="Jones A.K."/>
            <person name="Sattelle D.B."/>
            <person name="Ebert P.R."/>
            <person name="Nelson D."/>
            <person name="Scott J.G."/>
            <person name="Beeman R.W."/>
            <person name="Muthukrishnan S."/>
            <person name="Kramer K.J."/>
            <person name="Arakane Y."/>
            <person name="Beeman R.W."/>
            <person name="Zhu Q."/>
            <person name="Hogenkamp D."/>
            <person name="Dixit R."/>
            <person name="Oppert B."/>
            <person name="Jiang H."/>
            <person name="Zou Z."/>
            <person name="Marshall J."/>
            <person name="Elpidina E."/>
            <person name="Vinokurov K."/>
            <person name="Oppert C."/>
            <person name="Zou Z."/>
            <person name="Evans J."/>
            <person name="Lu Z."/>
            <person name="Zhao P."/>
            <person name="Sumathipala N."/>
            <person name="Altincicek B."/>
            <person name="Vilcinskas A."/>
            <person name="Williams M."/>
            <person name="Hultmark D."/>
            <person name="Hetru C."/>
            <person name="Jiang H."/>
            <person name="Grimmelikhuijzen C.J."/>
            <person name="Hauser F."/>
            <person name="Cazzamali G."/>
            <person name="Williamson M."/>
            <person name="Park Y."/>
            <person name="Li B."/>
            <person name="Tanaka Y."/>
            <person name="Predel R."/>
            <person name="Neupert S."/>
            <person name="Schachtner J."/>
            <person name="Verleyen P."/>
            <person name="Raible F."/>
            <person name="Bork P."/>
            <person name="Friedrich M."/>
            <person name="Walden K.K."/>
            <person name="Robertson H.M."/>
            <person name="Angeli S."/>
            <person name="Foret S."/>
            <person name="Bucher G."/>
            <person name="Schuetz S."/>
            <person name="Maleszka R."/>
            <person name="Wimmer E.A."/>
            <person name="Beeman R.W."/>
            <person name="Lorenzen M."/>
            <person name="Tomoyasu Y."/>
            <person name="Miller S.C."/>
            <person name="Grossmann D."/>
            <person name="Bucher G."/>
        </authorList>
    </citation>
    <scope>NUCLEOTIDE SEQUENCE [LARGE SCALE GENOMIC DNA]</scope>
    <source>
        <strain evidence="1 2">Georgia GA2</strain>
    </source>
</reference>
<dbReference type="AlphaFoldDB" id="D6WU32"/>
<sequence length="90" mass="10121">MELKGVETQKIAICGSQHLHIKLTGDQQSRVVNESPRKVKRLQLILEVRYRPALDDHLYSKSVEAKNAILCKNPAGIDRPPTPIPVLEQV</sequence>
<accession>D6WU32</accession>
<dbReference type="HOGENOM" id="CLU_2443683_0_0_1"/>
<reference evidence="1 2" key="2">
    <citation type="journal article" date="2010" name="Nucleic Acids Res.">
        <title>BeetleBase in 2010: revisions to provide comprehensive genomic information for Tribolium castaneum.</title>
        <authorList>
            <person name="Kim H.S."/>
            <person name="Murphy T."/>
            <person name="Xia J."/>
            <person name="Caragea D."/>
            <person name="Park Y."/>
            <person name="Beeman R.W."/>
            <person name="Lorenzen M.D."/>
            <person name="Butcher S."/>
            <person name="Manak J.R."/>
            <person name="Brown S.J."/>
        </authorList>
    </citation>
    <scope>NUCLEOTIDE SEQUENCE [LARGE SCALE GENOMIC DNA]</scope>
    <source>
        <strain evidence="1 2">Georgia GA2</strain>
    </source>
</reference>
<evidence type="ECO:0000313" key="2">
    <source>
        <dbReference type="Proteomes" id="UP000007266"/>
    </source>
</evidence>
<organism evidence="1 2">
    <name type="scientific">Tribolium castaneum</name>
    <name type="common">Red flour beetle</name>
    <dbReference type="NCBI Taxonomy" id="7070"/>
    <lineage>
        <taxon>Eukaryota</taxon>
        <taxon>Metazoa</taxon>
        <taxon>Ecdysozoa</taxon>
        <taxon>Arthropoda</taxon>
        <taxon>Hexapoda</taxon>
        <taxon>Insecta</taxon>
        <taxon>Pterygota</taxon>
        <taxon>Neoptera</taxon>
        <taxon>Endopterygota</taxon>
        <taxon>Coleoptera</taxon>
        <taxon>Polyphaga</taxon>
        <taxon>Cucujiformia</taxon>
        <taxon>Tenebrionidae</taxon>
        <taxon>Tenebrionidae incertae sedis</taxon>
        <taxon>Tribolium</taxon>
    </lineage>
</organism>
<dbReference type="Proteomes" id="UP000007266">
    <property type="component" value="Linkage group 7"/>
</dbReference>
<proteinExistence type="predicted"/>
<dbReference type="InParanoid" id="D6WU32"/>